<evidence type="ECO:0000313" key="4">
    <source>
        <dbReference type="Proteomes" id="UP000181917"/>
    </source>
</evidence>
<dbReference type="Gene3D" id="3.20.20.140">
    <property type="entry name" value="Metal-dependent hydrolases"/>
    <property type="match status" value="1"/>
</dbReference>
<sequence length="554" mass="58648">MSESQLTERAAVSGLSLYRNGSVYSPADPYATAMLVDGGTVAWIGSEEAATSIADSKMEIIDLQGRLVAPGFVDSHVHVTDAGLALASLDLSRCNSLAEVLDAVAGAARSGASPVLGHGWDESRWPEGRPPTADELERAGGGQDVYLSRVDVHSGAVSASFAARLRLQAEEGWDGTGVARTRALQLVRAAANNPSAARRRDVQRLALNHAAARGYVALAEMGAPHIAPAEDLLGLIALADDEYRSLPRILPYWGQLAESAEQLQDILELFGNRLKGLAGDLNIDGSIGSHTACVHSGYQDRPGEAGELFLSVEQAARHLELCSLAGIQGGFHVIGDAALDRAIEALQVAADRVGSAVVRSARHRFEHVEMMSSGAVDRLLEFGITASMQPLFDAYWGGTNGLYASRLGAQTSLGMNAIGTLQTAGIPVCLGSDAPVTEQSPWRTVKACLEHHNPEQRISARAAFLAHTRAGWRAAREPNPMQGQLAPGTPATFAVWDVAELSIQTPDSRVSSWSTDARAGTPMLPSLDTDALPVCSRTVVDGYVIYDRDVHSAS</sequence>
<evidence type="ECO:0000256" key="1">
    <source>
        <dbReference type="SAM" id="MobiDB-lite"/>
    </source>
</evidence>
<dbReference type="EMBL" id="FNKH01000002">
    <property type="protein sequence ID" value="SDR13385.1"/>
    <property type="molecule type" value="Genomic_DNA"/>
</dbReference>
<dbReference type="Proteomes" id="UP000181917">
    <property type="component" value="Unassembled WGS sequence"/>
</dbReference>
<feature type="domain" description="Amidohydrolase 3" evidence="2">
    <location>
        <begin position="59"/>
        <end position="546"/>
    </location>
</feature>
<protein>
    <recommendedName>
        <fullName evidence="2">Amidohydrolase 3 domain-containing protein</fullName>
    </recommendedName>
</protein>
<dbReference type="STRING" id="37928.SAMN04489742_4128"/>
<proteinExistence type="predicted"/>
<dbReference type="SUPFAM" id="SSF51556">
    <property type="entry name" value="Metallo-dependent hydrolases"/>
    <property type="match status" value="1"/>
</dbReference>
<gene>
    <name evidence="3" type="ORF">SAMN04489742_4128</name>
</gene>
<dbReference type="Pfam" id="PF07969">
    <property type="entry name" value="Amidohydro_3"/>
    <property type="match status" value="1"/>
</dbReference>
<dbReference type="Gene3D" id="2.30.40.10">
    <property type="entry name" value="Urease, subunit C, domain 1"/>
    <property type="match status" value="1"/>
</dbReference>
<reference evidence="3 4" key="1">
    <citation type="submission" date="2016-10" db="EMBL/GenBank/DDBJ databases">
        <authorList>
            <person name="de Groot N.N."/>
        </authorList>
    </citation>
    <scope>NUCLEOTIDE SEQUENCE [LARGE SCALE GENOMIC DNA]</scope>
    <source>
        <strain evidence="3 4">DSM 20117</strain>
    </source>
</reference>
<dbReference type="InterPro" id="IPR013108">
    <property type="entry name" value="Amidohydro_3"/>
</dbReference>
<dbReference type="RefSeq" id="WP_074702364.1">
    <property type="nucleotide sequence ID" value="NZ_CP018863.1"/>
</dbReference>
<feature type="region of interest" description="Disordered" evidence="1">
    <location>
        <begin position="118"/>
        <end position="138"/>
    </location>
</feature>
<dbReference type="KEGG" id="acry:AC20117_18745"/>
<keyword evidence="4" id="KW-1185">Reference proteome</keyword>
<dbReference type="InterPro" id="IPR032466">
    <property type="entry name" value="Metal_Hydrolase"/>
</dbReference>
<evidence type="ECO:0000313" key="3">
    <source>
        <dbReference type="EMBL" id="SDR13385.1"/>
    </source>
</evidence>
<organism evidence="3 4">
    <name type="scientific">Crystallibacter crystallopoietes</name>
    <dbReference type="NCBI Taxonomy" id="37928"/>
    <lineage>
        <taxon>Bacteria</taxon>
        <taxon>Bacillati</taxon>
        <taxon>Actinomycetota</taxon>
        <taxon>Actinomycetes</taxon>
        <taxon>Micrococcales</taxon>
        <taxon>Micrococcaceae</taxon>
        <taxon>Crystallibacter</taxon>
    </lineage>
</organism>
<dbReference type="OrthoDB" id="3238066at2"/>
<dbReference type="PANTHER" id="PTHR22642">
    <property type="entry name" value="IMIDAZOLONEPROPIONASE"/>
    <property type="match status" value="1"/>
</dbReference>
<dbReference type="GO" id="GO:0016810">
    <property type="term" value="F:hydrolase activity, acting on carbon-nitrogen (but not peptide) bonds"/>
    <property type="evidence" value="ECO:0007669"/>
    <property type="project" value="InterPro"/>
</dbReference>
<dbReference type="InterPro" id="IPR011059">
    <property type="entry name" value="Metal-dep_hydrolase_composite"/>
</dbReference>
<accession>A0A1H1GJP3</accession>
<dbReference type="AlphaFoldDB" id="A0A1H1GJP3"/>
<dbReference type="PANTHER" id="PTHR22642:SF2">
    <property type="entry name" value="PROTEIN LONG AFTER FAR-RED 3"/>
    <property type="match status" value="1"/>
</dbReference>
<evidence type="ECO:0000259" key="2">
    <source>
        <dbReference type="Pfam" id="PF07969"/>
    </source>
</evidence>
<dbReference type="Gene3D" id="3.10.310.70">
    <property type="match status" value="1"/>
</dbReference>
<dbReference type="SUPFAM" id="SSF51338">
    <property type="entry name" value="Composite domain of metallo-dependent hydrolases"/>
    <property type="match status" value="1"/>
</dbReference>
<name>A0A1H1GJP3_9MICC</name>